<protein>
    <submittedName>
        <fullName evidence="1">DUF982 domain-containing protein</fullName>
    </submittedName>
</protein>
<comment type="caution">
    <text evidence="1">The sequence shown here is derived from an EMBL/GenBank/DDBJ whole genome shotgun (WGS) entry which is preliminary data.</text>
</comment>
<dbReference type="Proteomes" id="UP001207582">
    <property type="component" value="Unassembled WGS sequence"/>
</dbReference>
<dbReference type="InterPro" id="IPR010385">
    <property type="entry name" value="DUF982"/>
</dbReference>
<evidence type="ECO:0000313" key="1">
    <source>
        <dbReference type="EMBL" id="MCW3782457.1"/>
    </source>
</evidence>
<accession>A0ABT3J456</accession>
<dbReference type="EMBL" id="JAPDOG010000010">
    <property type="protein sequence ID" value="MCW3782457.1"/>
    <property type="molecule type" value="Genomic_DNA"/>
</dbReference>
<evidence type="ECO:0000313" key="2">
    <source>
        <dbReference type="Proteomes" id="UP001207582"/>
    </source>
</evidence>
<dbReference type="Gene3D" id="6.10.250.730">
    <property type="match status" value="1"/>
</dbReference>
<name>A0ABT3J456_9RHOB</name>
<reference evidence="1 2" key="1">
    <citation type="submission" date="2022-10" db="EMBL/GenBank/DDBJ databases">
        <title>Defluviimonas sp. CAU 1641 isolated from mud.</title>
        <authorList>
            <person name="Kim W."/>
        </authorList>
    </citation>
    <scope>NUCLEOTIDE SEQUENCE [LARGE SCALE GENOMIC DNA]</scope>
    <source>
        <strain evidence="1 2">CAU 1641</strain>
    </source>
</reference>
<keyword evidence="2" id="KW-1185">Reference proteome</keyword>
<organism evidence="1 2">
    <name type="scientific">Defluviimonas salinarum</name>
    <dbReference type="NCBI Taxonomy" id="2992147"/>
    <lineage>
        <taxon>Bacteria</taxon>
        <taxon>Pseudomonadati</taxon>
        <taxon>Pseudomonadota</taxon>
        <taxon>Alphaproteobacteria</taxon>
        <taxon>Rhodobacterales</taxon>
        <taxon>Paracoccaceae</taxon>
        <taxon>Albidovulum</taxon>
    </lineage>
</organism>
<proteinExistence type="predicted"/>
<gene>
    <name evidence="1" type="ORF">OM960_12755</name>
</gene>
<sequence length="83" mass="9216">MEIKWGKPLTFVVTAEGDAQKFSTIEQASYWLQNKWPISDDARHRALDQLDAAMHRLATVGSARRAFILAAKTAGFVPETLVA</sequence>
<dbReference type="Pfam" id="PF06169">
    <property type="entry name" value="DUF982"/>
    <property type="match status" value="1"/>
</dbReference>